<evidence type="ECO:0000313" key="3">
    <source>
        <dbReference type="Proteomes" id="UP001281410"/>
    </source>
</evidence>
<dbReference type="PANTHER" id="PTHR31973:SF187">
    <property type="entry name" value="MUTATOR TRANSPOSASE MUDRA PROTEIN"/>
    <property type="match status" value="1"/>
</dbReference>
<reference evidence="2" key="1">
    <citation type="journal article" date="2023" name="Plant J.">
        <title>Genome sequences and population genomics provide insights into the demographic history, inbreeding, and mutation load of two 'living fossil' tree species of Dipteronia.</title>
        <authorList>
            <person name="Feng Y."/>
            <person name="Comes H.P."/>
            <person name="Chen J."/>
            <person name="Zhu S."/>
            <person name="Lu R."/>
            <person name="Zhang X."/>
            <person name="Li P."/>
            <person name="Qiu J."/>
            <person name="Olsen K.M."/>
            <person name="Qiu Y."/>
        </authorList>
    </citation>
    <scope>NUCLEOTIDE SEQUENCE</scope>
    <source>
        <strain evidence="2">NBL</strain>
    </source>
</reference>
<dbReference type="AlphaFoldDB" id="A0AAD9ZMX3"/>
<dbReference type="PANTHER" id="PTHR31973">
    <property type="entry name" value="POLYPROTEIN, PUTATIVE-RELATED"/>
    <property type="match status" value="1"/>
</dbReference>
<evidence type="ECO:0000259" key="1">
    <source>
        <dbReference type="Pfam" id="PF03108"/>
    </source>
</evidence>
<organism evidence="2 3">
    <name type="scientific">Dipteronia sinensis</name>
    <dbReference type="NCBI Taxonomy" id="43782"/>
    <lineage>
        <taxon>Eukaryota</taxon>
        <taxon>Viridiplantae</taxon>
        <taxon>Streptophyta</taxon>
        <taxon>Embryophyta</taxon>
        <taxon>Tracheophyta</taxon>
        <taxon>Spermatophyta</taxon>
        <taxon>Magnoliopsida</taxon>
        <taxon>eudicotyledons</taxon>
        <taxon>Gunneridae</taxon>
        <taxon>Pentapetalae</taxon>
        <taxon>rosids</taxon>
        <taxon>malvids</taxon>
        <taxon>Sapindales</taxon>
        <taxon>Sapindaceae</taxon>
        <taxon>Hippocastanoideae</taxon>
        <taxon>Acereae</taxon>
        <taxon>Dipteronia</taxon>
    </lineage>
</organism>
<sequence>MLEPLENESGENSNILQRSMGAVTQQKSEFMLGEDRLIPQVCVSLIDRATGDVIRNDIPAPENTQQFGSASCSKKVFTQRTATEGRENICTVQPVMVDHVDVGEPQFDDVFGCRFEMNDGRHVEGVSCTGADMPGTSEVRHNVSADDSDNTTTWVIPGADSYSFGIGRITTLVAEEPTSMIYKGQLFPTKKDLKRLVGLFAMQRNFEWKVKRSNKTTLHLVCFIDNCTWKLRAVRRDEETYFQVRSFVNEHSCPLEEIHRRHRQASAVIIGEVVAPRLQQQDGRLMRPKDIIADMKTMYGIQIMYSKAHQALHYALSLTYGTHEETFQLLPSFGYVLEQQNPGTITDLQCADDVDGTHLKGRFGGTMFVAIAQNGNEQVKDVAAIMDKVARAYTEFKYNRYMGELRNLHKNAFDYVEAAGPYKWSRVHCPQLRFRVMTTNVAECINSCLKFARQLPMLTLAEFIRNMLQRWFHDRHRAAQSMHRHQLTDASHLVMLQRVEKCGYMTVNPVDWNIFSVKRERNLDFTSLCSDYYKRQTFIDAYSVPIMSVCHPSSWVVSSDIAEPVVLNPKTKRQSGRPMEG</sequence>
<keyword evidence="3" id="KW-1185">Reference proteome</keyword>
<dbReference type="EMBL" id="JANJYJ010000010">
    <property type="protein sequence ID" value="KAK3185063.1"/>
    <property type="molecule type" value="Genomic_DNA"/>
</dbReference>
<feature type="domain" description="Transposase MuDR plant" evidence="1">
    <location>
        <begin position="183"/>
        <end position="244"/>
    </location>
</feature>
<dbReference type="Proteomes" id="UP001281410">
    <property type="component" value="Unassembled WGS sequence"/>
</dbReference>
<dbReference type="Pfam" id="PF03108">
    <property type="entry name" value="DBD_Tnp_Mut"/>
    <property type="match status" value="1"/>
</dbReference>
<comment type="caution">
    <text evidence="2">The sequence shown here is derived from an EMBL/GenBank/DDBJ whole genome shotgun (WGS) entry which is preliminary data.</text>
</comment>
<gene>
    <name evidence="2" type="ORF">Dsin_032349</name>
</gene>
<proteinExistence type="predicted"/>
<evidence type="ECO:0000313" key="2">
    <source>
        <dbReference type="EMBL" id="KAK3185063.1"/>
    </source>
</evidence>
<dbReference type="InterPro" id="IPR004332">
    <property type="entry name" value="Transposase_MuDR"/>
</dbReference>
<protein>
    <recommendedName>
        <fullName evidence="1">Transposase MuDR plant domain-containing protein</fullName>
    </recommendedName>
</protein>
<name>A0AAD9ZMX3_9ROSI</name>
<accession>A0AAD9ZMX3</accession>